<feature type="region of interest" description="Disordered" evidence="1">
    <location>
        <begin position="94"/>
        <end position="119"/>
    </location>
</feature>
<gene>
    <name evidence="2" type="ORF">LCGC14_3114870</name>
</gene>
<feature type="compositionally biased region" description="Basic residues" evidence="1">
    <location>
        <begin position="108"/>
        <end position="119"/>
    </location>
</feature>
<protein>
    <submittedName>
        <fullName evidence="2">Uncharacterized protein</fullName>
    </submittedName>
</protein>
<accession>A0A0F8YTY7</accession>
<proteinExistence type="predicted"/>
<evidence type="ECO:0000256" key="1">
    <source>
        <dbReference type="SAM" id="MobiDB-lite"/>
    </source>
</evidence>
<dbReference type="EMBL" id="LAZR01067503">
    <property type="protein sequence ID" value="KKK51446.1"/>
    <property type="molecule type" value="Genomic_DNA"/>
</dbReference>
<comment type="caution">
    <text evidence="2">The sequence shown here is derived from an EMBL/GenBank/DDBJ whole genome shotgun (WGS) entry which is preliminary data.</text>
</comment>
<evidence type="ECO:0000313" key="2">
    <source>
        <dbReference type="EMBL" id="KKK51446.1"/>
    </source>
</evidence>
<sequence length="119" mass="13408">MTLVEACTSWLEGEPHLQAMTRYSSELEAELEDLLDALRSPAASTRRKVSATRRLQELTRVAAANAGSTYPGPNVLPYAWQWGRPGSAEDLELREASEISSRRQSGIARRRARRRRRQA</sequence>
<organism evidence="2">
    <name type="scientific">marine sediment metagenome</name>
    <dbReference type="NCBI Taxonomy" id="412755"/>
    <lineage>
        <taxon>unclassified sequences</taxon>
        <taxon>metagenomes</taxon>
        <taxon>ecological metagenomes</taxon>
    </lineage>
</organism>
<dbReference type="AlphaFoldDB" id="A0A0F8YTY7"/>
<name>A0A0F8YTY7_9ZZZZ</name>
<reference evidence="2" key="1">
    <citation type="journal article" date="2015" name="Nature">
        <title>Complex archaea that bridge the gap between prokaryotes and eukaryotes.</title>
        <authorList>
            <person name="Spang A."/>
            <person name="Saw J.H."/>
            <person name="Jorgensen S.L."/>
            <person name="Zaremba-Niedzwiedzka K."/>
            <person name="Martijn J."/>
            <person name="Lind A.E."/>
            <person name="van Eijk R."/>
            <person name="Schleper C."/>
            <person name="Guy L."/>
            <person name="Ettema T.J."/>
        </authorList>
    </citation>
    <scope>NUCLEOTIDE SEQUENCE</scope>
</reference>